<dbReference type="InterPro" id="IPR017853">
    <property type="entry name" value="GH"/>
</dbReference>
<evidence type="ECO:0000256" key="11">
    <source>
        <dbReference type="PIRSR" id="PIRSR000463-1"/>
    </source>
</evidence>
<accession>A0A5N1JBA3</accession>
<dbReference type="InterPro" id="IPR006048">
    <property type="entry name" value="A-amylase/branching_C"/>
</dbReference>
<dbReference type="InterPro" id="IPR044143">
    <property type="entry name" value="GlgB_N_E_set_prok"/>
</dbReference>
<evidence type="ECO:0000256" key="8">
    <source>
        <dbReference type="ARBA" id="ARBA00023056"/>
    </source>
</evidence>
<dbReference type="SUPFAM" id="SSF51445">
    <property type="entry name" value="(Trans)glycosidases"/>
    <property type="match status" value="1"/>
</dbReference>
<dbReference type="UniPathway" id="UPA00164"/>
<dbReference type="CDD" id="cd11322">
    <property type="entry name" value="AmyAc_Glg_BE"/>
    <property type="match status" value="1"/>
</dbReference>
<dbReference type="SUPFAM" id="SSF81296">
    <property type="entry name" value="E set domains"/>
    <property type="match status" value="1"/>
</dbReference>
<dbReference type="InterPro" id="IPR013780">
    <property type="entry name" value="Glyco_hydro_b"/>
</dbReference>
<evidence type="ECO:0000256" key="5">
    <source>
        <dbReference type="ARBA" id="ARBA00022600"/>
    </source>
</evidence>
<keyword evidence="5 10" id="KW-0321">Glycogen metabolism</keyword>
<dbReference type="PIRSF" id="PIRSF000463">
    <property type="entry name" value="GlgB"/>
    <property type="match status" value="1"/>
</dbReference>
<dbReference type="Pfam" id="PF00128">
    <property type="entry name" value="Alpha-amylase"/>
    <property type="match status" value="1"/>
</dbReference>
<dbReference type="SUPFAM" id="SSF51011">
    <property type="entry name" value="Glycosyl hydrolase domain"/>
    <property type="match status" value="1"/>
</dbReference>
<organism evidence="13 14">
    <name type="scientific">Adhaeribacter soli</name>
    <dbReference type="NCBI Taxonomy" id="2607655"/>
    <lineage>
        <taxon>Bacteria</taxon>
        <taxon>Pseudomonadati</taxon>
        <taxon>Bacteroidota</taxon>
        <taxon>Cytophagia</taxon>
        <taxon>Cytophagales</taxon>
        <taxon>Hymenobacteraceae</taxon>
        <taxon>Adhaeribacter</taxon>
    </lineage>
</organism>
<feature type="active site" description="Nucleophile" evidence="10 11">
    <location>
        <position position="359"/>
    </location>
</feature>
<proteinExistence type="inferred from homology"/>
<dbReference type="NCBIfam" id="NF008967">
    <property type="entry name" value="PRK12313.1"/>
    <property type="match status" value="1"/>
</dbReference>
<feature type="domain" description="Glycosyl hydrolase family 13 catalytic" evidence="12">
    <location>
        <begin position="200"/>
        <end position="548"/>
    </location>
</feature>
<dbReference type="EC" id="2.4.1.18" evidence="10"/>
<dbReference type="Gene3D" id="2.60.40.10">
    <property type="entry name" value="Immunoglobulins"/>
    <property type="match status" value="1"/>
</dbReference>
<dbReference type="Pfam" id="PF02922">
    <property type="entry name" value="CBM_48"/>
    <property type="match status" value="1"/>
</dbReference>
<dbReference type="InterPro" id="IPR004193">
    <property type="entry name" value="Glyco_hydro_13_N"/>
</dbReference>
<keyword evidence="7 10" id="KW-0808">Transferase</keyword>
<evidence type="ECO:0000256" key="9">
    <source>
        <dbReference type="ARBA" id="ARBA00023277"/>
    </source>
</evidence>
<name>A0A5N1JBA3_9BACT</name>
<dbReference type="GO" id="GO:0005978">
    <property type="term" value="P:glycogen biosynthetic process"/>
    <property type="evidence" value="ECO:0007669"/>
    <property type="project" value="UniProtKB-UniRule"/>
</dbReference>
<evidence type="ECO:0000256" key="4">
    <source>
        <dbReference type="ARBA" id="ARBA00009000"/>
    </source>
</evidence>
<dbReference type="EMBL" id="VTWT01000001">
    <property type="protein sequence ID" value="KAA9346149.1"/>
    <property type="molecule type" value="Genomic_DNA"/>
</dbReference>
<dbReference type="NCBIfam" id="TIGR01515">
    <property type="entry name" value="branching_enzym"/>
    <property type="match status" value="1"/>
</dbReference>
<dbReference type="CDD" id="cd02855">
    <property type="entry name" value="E_set_GBE_prok_N"/>
    <property type="match status" value="1"/>
</dbReference>
<protein>
    <recommendedName>
        <fullName evidence="10">1,4-alpha-glucan branching enzyme GlgB</fullName>
        <ecNumber evidence="10">2.4.1.18</ecNumber>
    </recommendedName>
    <alternativeName>
        <fullName evidence="10">1,4-alpha-D-glucan:1,4-alpha-D-glucan 6-glucosyl-transferase</fullName>
    </alternativeName>
    <alternativeName>
        <fullName evidence="10">Alpha-(1-&gt;4)-glucan branching enzyme</fullName>
    </alternativeName>
    <alternativeName>
        <fullName evidence="10">Glycogen branching enzyme</fullName>
        <shortName evidence="10">BE</shortName>
    </alternativeName>
</protein>
<dbReference type="Pfam" id="PF02806">
    <property type="entry name" value="Alpha-amylase_C"/>
    <property type="match status" value="1"/>
</dbReference>
<dbReference type="GO" id="GO:0043169">
    <property type="term" value="F:cation binding"/>
    <property type="evidence" value="ECO:0007669"/>
    <property type="project" value="InterPro"/>
</dbReference>
<dbReference type="RefSeq" id="WP_150902292.1">
    <property type="nucleotide sequence ID" value="NZ_VTWT01000001.1"/>
</dbReference>
<dbReference type="FunFam" id="2.60.40.1180:FF:000002">
    <property type="entry name" value="1,4-alpha-glucan branching enzyme GlgB"/>
    <property type="match status" value="1"/>
</dbReference>
<comment type="caution">
    <text evidence="13">The sequence shown here is derived from an EMBL/GenBank/DDBJ whole genome shotgun (WGS) entry which is preliminary data.</text>
</comment>
<dbReference type="FunFam" id="3.20.20.80:FF:000003">
    <property type="entry name" value="1,4-alpha-glucan branching enzyme GlgB"/>
    <property type="match status" value="1"/>
</dbReference>
<dbReference type="InterPro" id="IPR037439">
    <property type="entry name" value="Branching_enzy"/>
</dbReference>
<dbReference type="InterPro" id="IPR006047">
    <property type="entry name" value="GH13_cat_dom"/>
</dbReference>
<evidence type="ECO:0000256" key="3">
    <source>
        <dbReference type="ARBA" id="ARBA00004964"/>
    </source>
</evidence>
<evidence type="ECO:0000256" key="1">
    <source>
        <dbReference type="ARBA" id="ARBA00000826"/>
    </source>
</evidence>
<evidence type="ECO:0000256" key="6">
    <source>
        <dbReference type="ARBA" id="ARBA00022676"/>
    </source>
</evidence>
<comment type="catalytic activity">
    <reaction evidence="1 10">
        <text>Transfers a segment of a (1-&gt;4)-alpha-D-glucan chain to a primary hydroxy group in a similar glucan chain.</text>
        <dbReference type="EC" id="2.4.1.18"/>
    </reaction>
</comment>
<dbReference type="GO" id="GO:0005829">
    <property type="term" value="C:cytosol"/>
    <property type="evidence" value="ECO:0007669"/>
    <property type="project" value="TreeGrafter"/>
</dbReference>
<comment type="function">
    <text evidence="2 10">Catalyzes the formation of the alpha-1,6-glucosidic linkages in glycogen by scission of a 1,4-alpha-linked oligosaccharide from growing alpha-1,4-glucan chains and the subsequent attachment of the oligosaccharide to the alpha-1,6 position.</text>
</comment>
<dbReference type="SMART" id="SM00642">
    <property type="entry name" value="Aamy"/>
    <property type="match status" value="1"/>
</dbReference>
<evidence type="ECO:0000256" key="10">
    <source>
        <dbReference type="HAMAP-Rule" id="MF_00685"/>
    </source>
</evidence>
<comment type="pathway">
    <text evidence="3 10">Glycan biosynthesis; glycogen biosynthesis.</text>
</comment>
<dbReference type="NCBIfam" id="NF003811">
    <property type="entry name" value="PRK05402.1"/>
    <property type="match status" value="1"/>
</dbReference>
<dbReference type="HAMAP" id="MF_00685">
    <property type="entry name" value="GlgB"/>
    <property type="match status" value="1"/>
</dbReference>
<dbReference type="FunFam" id="2.60.40.10:FF:000169">
    <property type="entry name" value="1,4-alpha-glucan branching enzyme GlgB"/>
    <property type="match status" value="1"/>
</dbReference>
<comment type="similarity">
    <text evidence="4 10">Belongs to the glycosyl hydrolase 13 family. GlgB subfamily.</text>
</comment>
<feature type="active site" description="Proton donor" evidence="10 11">
    <location>
        <position position="412"/>
    </location>
</feature>
<evidence type="ECO:0000259" key="12">
    <source>
        <dbReference type="SMART" id="SM00642"/>
    </source>
</evidence>
<comment type="subunit">
    <text evidence="10">Monomer.</text>
</comment>
<dbReference type="Gene3D" id="2.60.40.1180">
    <property type="entry name" value="Golgi alpha-mannosidase II"/>
    <property type="match status" value="1"/>
</dbReference>
<dbReference type="Gene3D" id="3.20.20.80">
    <property type="entry name" value="Glycosidases"/>
    <property type="match status" value="1"/>
</dbReference>
<reference evidence="13 14" key="1">
    <citation type="submission" date="2019-09" db="EMBL/GenBank/DDBJ databases">
        <title>Genome sequence of Adhaeribacter sp. M2.</title>
        <authorList>
            <person name="Srinivasan S."/>
        </authorList>
    </citation>
    <scope>NUCLEOTIDE SEQUENCE [LARGE SCALE GENOMIC DNA]</scope>
    <source>
        <strain evidence="13 14">M2</strain>
    </source>
</reference>
<dbReference type="PANTHER" id="PTHR43651:SF3">
    <property type="entry name" value="1,4-ALPHA-GLUCAN-BRANCHING ENZYME"/>
    <property type="match status" value="1"/>
</dbReference>
<evidence type="ECO:0000313" key="14">
    <source>
        <dbReference type="Proteomes" id="UP000326570"/>
    </source>
</evidence>
<dbReference type="Proteomes" id="UP000326570">
    <property type="component" value="Unassembled WGS sequence"/>
</dbReference>
<dbReference type="AlphaFoldDB" id="A0A5N1JBA3"/>
<evidence type="ECO:0000313" key="13">
    <source>
        <dbReference type="EMBL" id="KAA9346149.1"/>
    </source>
</evidence>
<gene>
    <name evidence="10 13" type="primary">glgB</name>
    <name evidence="13" type="ORF">F0P94_03435</name>
</gene>
<keyword evidence="6 10" id="KW-0328">Glycosyltransferase</keyword>
<keyword evidence="14" id="KW-1185">Reference proteome</keyword>
<keyword evidence="9 10" id="KW-0119">Carbohydrate metabolism</keyword>
<dbReference type="InterPro" id="IPR014756">
    <property type="entry name" value="Ig_E-set"/>
</dbReference>
<dbReference type="InterPro" id="IPR006407">
    <property type="entry name" value="GlgB"/>
</dbReference>
<dbReference type="InterPro" id="IPR013783">
    <property type="entry name" value="Ig-like_fold"/>
</dbReference>
<dbReference type="PANTHER" id="PTHR43651">
    <property type="entry name" value="1,4-ALPHA-GLUCAN-BRANCHING ENZYME"/>
    <property type="match status" value="1"/>
</dbReference>
<evidence type="ECO:0000256" key="7">
    <source>
        <dbReference type="ARBA" id="ARBA00022679"/>
    </source>
</evidence>
<dbReference type="GO" id="GO:0003844">
    <property type="term" value="F:1,4-alpha-glucan branching enzyme activity"/>
    <property type="evidence" value="ECO:0007669"/>
    <property type="project" value="UniProtKB-UniRule"/>
</dbReference>
<evidence type="ECO:0000256" key="2">
    <source>
        <dbReference type="ARBA" id="ARBA00002953"/>
    </source>
</evidence>
<sequence length="680" mass="78036">MAKRTKKTTEPELSGAASDVAEMLMPAIINDASLPADPALSETEMPPHCTRFTEFDIYLFREGRHYKLYEKFGAHLMTYNGVQGTYFALWAPNAAAVSVIGDFNHWQPDELPLMPRFDHSGIWEGFFPQIGHGDLYKYHIRSHHNGFEVAKADPFGFFAETPPHTASVVWDIHNFKWNDKKWLQTRSKCVGKPQPYSVYEMHLGSWRRNHEEENRHLTYLELAQELPAYIKELGFTHVEFMPIMEHPFYGSWGYQVTGYFAPTSRFGTPQDFMVLVNALHEAGIGVILDWVPSHFPSDQHGLVYFDGTHLYEHADPRKGFHPDWKSYIFNYGRNEVKSFLISNALFWLDMYHADGLRVDAVASMLYLDYSRKEGEWIPNEYGGRENLDAINFIREFNNAIHQAHPDTLTIAEESTAWPGVSRPAAEGGLGFNMKWMMGWMHDTLSYMEKEPIYRQHHQGQITFSIIYAFAENFMLPLSHDEVVYGKRALVRKMPGDDWQQFANLRLLYGYMYGHPGAKLIFMGGEFGQTSEWAHESSLEWHLTQYPLHAGMQALLQRLNHIYKTEKALYEYEFDSEGFEWVDFHDSANSVISFLRKGKASKDQIMVVCNFTPVPRENYRIGVPKKGTWAELLNTDDAAFGGSGTGNPEEVKSEAIAAHGRENSIALNLPPLGTIYLKMSK</sequence>
<keyword evidence="8 10" id="KW-0320">Glycogen biosynthesis</keyword>
<dbReference type="GO" id="GO:0004553">
    <property type="term" value="F:hydrolase activity, hydrolyzing O-glycosyl compounds"/>
    <property type="evidence" value="ECO:0007669"/>
    <property type="project" value="InterPro"/>
</dbReference>